<dbReference type="PANTHER" id="PTHR34580:SF3">
    <property type="entry name" value="PROTEIN PAFB"/>
    <property type="match status" value="1"/>
</dbReference>
<feature type="domain" description="WCX" evidence="2">
    <location>
        <begin position="234"/>
        <end position="310"/>
    </location>
</feature>
<evidence type="ECO:0000259" key="2">
    <source>
        <dbReference type="Pfam" id="PF25583"/>
    </source>
</evidence>
<dbReference type="InterPro" id="IPR051534">
    <property type="entry name" value="CBASS_pafABC_assoc_protein"/>
</dbReference>
<sequence>MLLWRGAMAGGRDQLGPLERVTRVLVALAAAEPKGIPTPRLLKIAAFGGGEDHHVRQLKRLIEDLNGAGWDIRNTAPPGQTAVYRAFAGDNRLRLTLTPEQQTELARAALIAGDAAFATRAGIEGTDAASIPELRTAPPAERDDDALDKVLYALERHCRLRFVYKRRQRVVHPHFVYPGTSGWHLVGHEDGGEKDKQFVTDRMSDVRVDLPRTADPRHEPYRDELDPLTWTVDEPVDVTVETTPAHRYQVETLLGTPSYHEIDDDAVRLTIRVTHRAAFRSRVYELGPRVRVLAPDTIRRELRQELESLLLD</sequence>
<evidence type="ECO:0000259" key="1">
    <source>
        <dbReference type="Pfam" id="PF13280"/>
    </source>
</evidence>
<evidence type="ECO:0000313" key="3">
    <source>
        <dbReference type="EMBL" id="RIQ31208.1"/>
    </source>
</evidence>
<name>A0A418KUA5_9ACTN</name>
<dbReference type="PROSITE" id="PS52050">
    <property type="entry name" value="WYL"/>
    <property type="match status" value="1"/>
</dbReference>
<protein>
    <submittedName>
        <fullName evidence="3">WYL domain-containing protein</fullName>
    </submittedName>
</protein>
<dbReference type="InterPro" id="IPR026881">
    <property type="entry name" value="WYL_dom"/>
</dbReference>
<dbReference type="PANTHER" id="PTHR34580">
    <property type="match status" value="1"/>
</dbReference>
<comment type="caution">
    <text evidence="3">The sequence shown here is derived from an EMBL/GenBank/DDBJ whole genome shotgun (WGS) entry which is preliminary data.</text>
</comment>
<dbReference type="Pfam" id="PF13280">
    <property type="entry name" value="WYL"/>
    <property type="match status" value="1"/>
</dbReference>
<dbReference type="Pfam" id="PF25583">
    <property type="entry name" value="WCX"/>
    <property type="match status" value="1"/>
</dbReference>
<proteinExistence type="predicted"/>
<dbReference type="Proteomes" id="UP000284057">
    <property type="component" value="Unassembled WGS sequence"/>
</dbReference>
<feature type="domain" description="WYL" evidence="1">
    <location>
        <begin position="146"/>
        <end position="208"/>
    </location>
</feature>
<gene>
    <name evidence="3" type="ORF">DY240_06525</name>
</gene>
<evidence type="ECO:0000313" key="4">
    <source>
        <dbReference type="Proteomes" id="UP000284057"/>
    </source>
</evidence>
<reference evidence="3 4" key="1">
    <citation type="submission" date="2018-09" db="EMBL/GenBank/DDBJ databases">
        <title>Isolation, diversity and antifungal activity of actinobacteria from wheat.</title>
        <authorList>
            <person name="Han C."/>
        </authorList>
    </citation>
    <scope>NUCLEOTIDE SEQUENCE [LARGE SCALE GENOMIC DNA]</scope>
    <source>
        <strain evidence="3 4">NEAU-YY265</strain>
    </source>
</reference>
<dbReference type="AlphaFoldDB" id="A0A418KUA5"/>
<accession>A0A418KUA5</accession>
<keyword evidence="4" id="KW-1185">Reference proteome</keyword>
<organism evidence="3 4">
    <name type="scientific">Jiangella rhizosphaerae</name>
    <dbReference type="NCBI Taxonomy" id="2293569"/>
    <lineage>
        <taxon>Bacteria</taxon>
        <taxon>Bacillati</taxon>
        <taxon>Actinomycetota</taxon>
        <taxon>Actinomycetes</taxon>
        <taxon>Jiangellales</taxon>
        <taxon>Jiangellaceae</taxon>
        <taxon>Jiangella</taxon>
    </lineage>
</organism>
<dbReference type="InterPro" id="IPR057727">
    <property type="entry name" value="WCX_dom"/>
</dbReference>
<dbReference type="EMBL" id="QUAL01000053">
    <property type="protein sequence ID" value="RIQ31208.1"/>
    <property type="molecule type" value="Genomic_DNA"/>
</dbReference>